<comment type="caution">
    <text evidence="2">The sequence shown here is derived from an EMBL/GenBank/DDBJ whole genome shotgun (WGS) entry which is preliminary data.</text>
</comment>
<gene>
    <name evidence="2" type="ORF">DMY87_23035</name>
</gene>
<dbReference type="SUPFAM" id="SSF51569">
    <property type="entry name" value="Aldolase"/>
    <property type="match status" value="1"/>
</dbReference>
<sequence>MTEVLRTRQESSMSMNVLEKLAATNPDCEIWWDSSPMIYPGWKASVLKDAPAEKRDEWEVQLTRLFDVEHVSATGEMGFRGVTTNPPLSLQAIQADPAFWADEIRNLATASGSDDIESIYWSIYLDVVRRGAAMIRKVYEVSGGKYGLVSGQVDPRFVTNRARMLEQGLQLAEIAPNVMVKIPGSKEGYEVIEELTALGISTNNTTSFTVPQYIACMDAVSRGLERAKANGVDLSRWRSVITHMSARLGNVGDLKAQADARGIALSPEDILHGEIAVLKRAYRYGKERGHPSKMLQCSMRVSDAGPGGTASSWHISKLAGGDFVYTCPPGYIAQLMQAEDRLPEFDPRAIDEDAPAETIEKLMRIPYFRQAYEFDGMQPEEFAQFGAFATTAAEFAAATRKTVDFVAQSVESVRRRVA</sequence>
<dbReference type="EMBL" id="QJRY01000012">
    <property type="protein sequence ID" value="PYB69904.1"/>
    <property type="molecule type" value="Genomic_DNA"/>
</dbReference>
<evidence type="ECO:0000256" key="1">
    <source>
        <dbReference type="ARBA" id="ARBA00023270"/>
    </source>
</evidence>
<name>A0ABX5NK93_9HYPH</name>
<keyword evidence="1" id="KW-0704">Schiff base</keyword>
<evidence type="ECO:0000313" key="3">
    <source>
        <dbReference type="Proteomes" id="UP000247536"/>
    </source>
</evidence>
<evidence type="ECO:0008006" key="4">
    <source>
        <dbReference type="Google" id="ProtNLM"/>
    </source>
</evidence>
<accession>A0ABX5NK93</accession>
<dbReference type="InterPro" id="IPR013785">
    <property type="entry name" value="Aldolase_TIM"/>
</dbReference>
<dbReference type="InterPro" id="IPR001585">
    <property type="entry name" value="TAL/FSA"/>
</dbReference>
<keyword evidence="3" id="KW-1185">Reference proteome</keyword>
<reference evidence="2 3" key="1">
    <citation type="submission" date="2018-06" db="EMBL/GenBank/DDBJ databases">
        <title>Rhizobium wuzhouense sp. nov., isolated from roots of Oryza officinalis.</title>
        <authorList>
            <person name="Yuan T."/>
        </authorList>
    </citation>
    <scope>NUCLEOTIDE SEQUENCE [LARGE SCALE GENOMIC DNA]</scope>
    <source>
        <strain evidence="2 3">W44</strain>
    </source>
</reference>
<dbReference type="PANTHER" id="PTHR10683">
    <property type="entry name" value="TRANSALDOLASE"/>
    <property type="match status" value="1"/>
</dbReference>
<organism evidence="2 3">
    <name type="scientific">Rhizobium wuzhouense</name>
    <dbReference type="NCBI Taxonomy" id="1986026"/>
    <lineage>
        <taxon>Bacteria</taxon>
        <taxon>Pseudomonadati</taxon>
        <taxon>Pseudomonadota</taxon>
        <taxon>Alphaproteobacteria</taxon>
        <taxon>Hyphomicrobiales</taxon>
        <taxon>Rhizobiaceae</taxon>
        <taxon>Rhizobium/Agrobacterium group</taxon>
        <taxon>Rhizobium</taxon>
    </lineage>
</organism>
<dbReference type="Gene3D" id="3.20.20.70">
    <property type="entry name" value="Aldolase class I"/>
    <property type="match status" value="1"/>
</dbReference>
<protein>
    <recommendedName>
        <fullName evidence="4">Transaldolase</fullName>
    </recommendedName>
</protein>
<dbReference type="Proteomes" id="UP000247536">
    <property type="component" value="Unassembled WGS sequence"/>
</dbReference>
<proteinExistence type="predicted"/>
<dbReference type="Pfam" id="PF00923">
    <property type="entry name" value="TAL_FSA"/>
    <property type="match status" value="1"/>
</dbReference>
<evidence type="ECO:0000313" key="2">
    <source>
        <dbReference type="EMBL" id="PYB69904.1"/>
    </source>
</evidence>